<dbReference type="PROSITE" id="PS50222">
    <property type="entry name" value="EF_HAND_2"/>
    <property type="match status" value="2"/>
</dbReference>
<keyword evidence="2" id="KW-0732">Signal</keyword>
<evidence type="ECO:0000259" key="3">
    <source>
        <dbReference type="PROSITE" id="PS50222"/>
    </source>
</evidence>
<proteinExistence type="predicted"/>
<dbReference type="Gene3D" id="1.10.238.10">
    <property type="entry name" value="EF-hand"/>
    <property type="match status" value="2"/>
</dbReference>
<dbReference type="InterPro" id="IPR018247">
    <property type="entry name" value="EF_Hand_1_Ca_BS"/>
</dbReference>
<feature type="chain" id="PRO_5018089793" evidence="2">
    <location>
        <begin position="24"/>
        <end position="170"/>
    </location>
</feature>
<evidence type="ECO:0000256" key="1">
    <source>
        <dbReference type="SAM" id="MobiDB-lite"/>
    </source>
</evidence>
<organism evidence="4 5">
    <name type="scientific">Aureibaculum marinum</name>
    <dbReference type="NCBI Taxonomy" id="2487930"/>
    <lineage>
        <taxon>Bacteria</taxon>
        <taxon>Pseudomonadati</taxon>
        <taxon>Bacteroidota</taxon>
        <taxon>Flavobacteriia</taxon>
        <taxon>Flavobacteriales</taxon>
        <taxon>Flavobacteriaceae</taxon>
        <taxon>Aureibaculum</taxon>
    </lineage>
</organism>
<dbReference type="InterPro" id="IPR002048">
    <property type="entry name" value="EF_hand_dom"/>
</dbReference>
<dbReference type="EMBL" id="RPFJ01000001">
    <property type="protein sequence ID" value="RPE00807.1"/>
    <property type="molecule type" value="Genomic_DNA"/>
</dbReference>
<feature type="signal peptide" evidence="2">
    <location>
        <begin position="1"/>
        <end position="23"/>
    </location>
</feature>
<dbReference type="AlphaFoldDB" id="A0A3N4P7I0"/>
<feature type="domain" description="EF-hand" evidence="3">
    <location>
        <begin position="65"/>
        <end position="100"/>
    </location>
</feature>
<dbReference type="InterPro" id="IPR011992">
    <property type="entry name" value="EF-hand-dom_pair"/>
</dbReference>
<accession>A0A3N4P7I0</accession>
<dbReference type="GO" id="GO:0005509">
    <property type="term" value="F:calcium ion binding"/>
    <property type="evidence" value="ECO:0007669"/>
    <property type="project" value="InterPro"/>
</dbReference>
<protein>
    <submittedName>
        <fullName evidence="4">EF-hand domain-containing protein</fullName>
    </submittedName>
</protein>
<sequence length="170" mass="19292">MKNKNQKLAISIFLFLLCFGVFAQRPGEQGRRSNGQGGKPDASQILSKLDTNSDNKIDIDEASKDQRSKISQDFDTIDTNDDQYIDLAELEASLNRKNRPKENSAEQIIKEVDDNADGKLNTLEIAAKEKLLLTNNFDEIDTNDDNEIDLEELKAFLKKSDTKKLKKKKR</sequence>
<dbReference type="RefSeq" id="WP_123895862.1">
    <property type="nucleotide sequence ID" value="NZ_RPFJ01000001.1"/>
</dbReference>
<dbReference type="OrthoDB" id="673038at2"/>
<dbReference type="SUPFAM" id="SSF47473">
    <property type="entry name" value="EF-hand"/>
    <property type="match status" value="1"/>
</dbReference>
<comment type="caution">
    <text evidence="4">The sequence shown here is derived from an EMBL/GenBank/DDBJ whole genome shotgun (WGS) entry which is preliminary data.</text>
</comment>
<gene>
    <name evidence="4" type="ORF">EGM88_00200</name>
</gene>
<dbReference type="Pfam" id="PF13202">
    <property type="entry name" value="EF-hand_5"/>
    <property type="match status" value="2"/>
</dbReference>
<evidence type="ECO:0000313" key="4">
    <source>
        <dbReference type="EMBL" id="RPE00807.1"/>
    </source>
</evidence>
<reference evidence="4 5" key="1">
    <citation type="submission" date="2018-11" db="EMBL/GenBank/DDBJ databases">
        <title>Aureibaculum marinum gen. nov., sp. nov., a member of the family Flavobacteriaceae isolated from the Bohai Sea.</title>
        <authorList>
            <person name="Ji X."/>
        </authorList>
    </citation>
    <scope>NUCLEOTIDE SEQUENCE [LARGE SCALE GENOMIC DNA]</scope>
    <source>
        <strain evidence="4 5">BH-SD17</strain>
    </source>
</reference>
<feature type="region of interest" description="Disordered" evidence="1">
    <location>
        <begin position="28"/>
        <end position="50"/>
    </location>
</feature>
<dbReference type="PROSITE" id="PS00018">
    <property type="entry name" value="EF_HAND_1"/>
    <property type="match status" value="2"/>
</dbReference>
<evidence type="ECO:0000256" key="2">
    <source>
        <dbReference type="SAM" id="SignalP"/>
    </source>
</evidence>
<feature type="domain" description="EF-hand" evidence="3">
    <location>
        <begin position="128"/>
        <end position="163"/>
    </location>
</feature>
<keyword evidence="5" id="KW-1185">Reference proteome</keyword>
<dbReference type="Proteomes" id="UP000270856">
    <property type="component" value="Unassembled WGS sequence"/>
</dbReference>
<dbReference type="Pfam" id="PF13499">
    <property type="entry name" value="EF-hand_7"/>
    <property type="match status" value="1"/>
</dbReference>
<evidence type="ECO:0000313" key="5">
    <source>
        <dbReference type="Proteomes" id="UP000270856"/>
    </source>
</evidence>
<name>A0A3N4P7I0_9FLAO</name>
<dbReference type="SMART" id="SM00054">
    <property type="entry name" value="EFh"/>
    <property type="match status" value="2"/>
</dbReference>